<keyword evidence="10" id="KW-1185">Reference proteome</keyword>
<dbReference type="PANTHER" id="PTHR30193">
    <property type="entry name" value="ABC TRANSPORTER PERMEASE PROTEIN"/>
    <property type="match status" value="1"/>
</dbReference>
<feature type="transmembrane region" description="Helical" evidence="8">
    <location>
        <begin position="18"/>
        <end position="41"/>
    </location>
</feature>
<keyword evidence="5 8" id="KW-1133">Transmembrane helix</keyword>
<feature type="transmembrane region" description="Helical" evidence="8">
    <location>
        <begin position="120"/>
        <end position="142"/>
    </location>
</feature>
<evidence type="ECO:0000256" key="7">
    <source>
        <dbReference type="SAM" id="MobiDB-lite"/>
    </source>
</evidence>
<feature type="transmembrane region" description="Helical" evidence="8">
    <location>
        <begin position="292"/>
        <end position="315"/>
    </location>
</feature>
<keyword evidence="6 8" id="KW-0472">Membrane</keyword>
<feature type="transmembrane region" description="Helical" evidence="8">
    <location>
        <begin position="335"/>
        <end position="356"/>
    </location>
</feature>
<reference evidence="10" key="1">
    <citation type="journal article" date="2019" name="Int. J. Syst. Evol. Microbiol.">
        <title>The Global Catalogue of Microorganisms (GCM) 10K type strain sequencing project: providing services to taxonomists for standard genome sequencing and annotation.</title>
        <authorList>
            <consortium name="The Broad Institute Genomics Platform"/>
            <consortium name="The Broad Institute Genome Sequencing Center for Infectious Disease"/>
            <person name="Wu L."/>
            <person name="Ma J."/>
        </authorList>
    </citation>
    <scope>NUCLEOTIDE SEQUENCE [LARGE SCALE GENOMIC DNA]</scope>
    <source>
        <strain evidence="10">ZS-22-S1</strain>
    </source>
</reference>
<feature type="region of interest" description="Disordered" evidence="7">
    <location>
        <begin position="532"/>
        <end position="573"/>
    </location>
</feature>
<dbReference type="PANTHER" id="PTHR30193:SF37">
    <property type="entry name" value="INNER MEMBRANE ABC TRANSPORTER PERMEASE PROTEIN YCJO"/>
    <property type="match status" value="1"/>
</dbReference>
<evidence type="ECO:0000313" key="10">
    <source>
        <dbReference type="Proteomes" id="UP001595859"/>
    </source>
</evidence>
<comment type="caution">
    <text evidence="9">The sequence shown here is derived from an EMBL/GenBank/DDBJ whole genome shotgun (WGS) entry which is preliminary data.</text>
</comment>
<feature type="transmembrane region" description="Helical" evidence="8">
    <location>
        <begin position="83"/>
        <end position="108"/>
    </location>
</feature>
<sequence length="573" mass="59537">MQPQVLTRQPPSSAGGGAVARVAGVLLLLPAAVLTVVTLVVPTVRTVGISLRAETFLARGEAEYVGFDNYDAVLGDGVFGPALWFSVSLVLLPIVVAVVVAPLIAAAFDWAGGWARVTARVVLSLAIVVFAPVALSIAWTRALREEPELLADLAGGTLRTSVALMTFGVVCAVGLMVFLPAFRARRKLWPTLFTVAGLLVLGMLAIGLQQFSVPFVVTRFGPANETMTLPGMLFTTAFGNGRFGEGAAVSALLLVLLAVLGVAAVLVVVLTRLRVGVRPWRSPGPRSPVNPGAIVLALLALVAVVVVAVLATGPWFDALGGPDPEVPSGAGGRTWPPALLAALVSVGVAYLGALGISGLRPLGRHSEWLLMPFAPWLFVGATPLGIALYTSLRDEGELDDGTVFPPILVSLVALLVLAVLCRGQAERWQQQIAAGAPAAASFFRTVVLPTLPVAALLFVVTAFLNAQDLFWGMLTAPSVENGTTPMLLFTAHSTLTGLDYSVASATPLVAVVLGFVALAALQALHLDRMTATVGRPDDPTGPIRLPVQPQQTAAGQAWSDPTQPPGQEPPQSG</sequence>
<organism evidence="9 10">
    <name type="scientific">Actinophytocola glycyrrhizae</name>
    <dbReference type="NCBI Taxonomy" id="2044873"/>
    <lineage>
        <taxon>Bacteria</taxon>
        <taxon>Bacillati</taxon>
        <taxon>Actinomycetota</taxon>
        <taxon>Actinomycetes</taxon>
        <taxon>Pseudonocardiales</taxon>
        <taxon>Pseudonocardiaceae</taxon>
    </lineage>
</organism>
<accession>A0ABV9S2Z3</accession>
<dbReference type="Proteomes" id="UP001595859">
    <property type="component" value="Unassembled WGS sequence"/>
</dbReference>
<feature type="transmembrane region" description="Helical" evidence="8">
    <location>
        <begin position="189"/>
        <end position="208"/>
    </location>
</feature>
<feature type="transmembrane region" description="Helical" evidence="8">
    <location>
        <begin position="403"/>
        <end position="421"/>
    </location>
</feature>
<keyword evidence="2" id="KW-0813">Transport</keyword>
<feature type="transmembrane region" description="Helical" evidence="8">
    <location>
        <begin position="247"/>
        <end position="271"/>
    </location>
</feature>
<dbReference type="InterPro" id="IPR051393">
    <property type="entry name" value="ABC_transporter_permease"/>
</dbReference>
<comment type="subcellular location">
    <subcellularLocation>
        <location evidence="1">Cell membrane</location>
        <topology evidence="1">Multi-pass membrane protein</topology>
    </subcellularLocation>
</comment>
<evidence type="ECO:0000256" key="2">
    <source>
        <dbReference type="ARBA" id="ARBA00022448"/>
    </source>
</evidence>
<feature type="compositionally biased region" description="Pro residues" evidence="7">
    <location>
        <begin position="562"/>
        <end position="573"/>
    </location>
</feature>
<proteinExistence type="predicted"/>
<feature type="transmembrane region" description="Helical" evidence="8">
    <location>
        <begin position="368"/>
        <end position="391"/>
    </location>
</feature>
<feature type="transmembrane region" description="Helical" evidence="8">
    <location>
        <begin position="500"/>
        <end position="521"/>
    </location>
</feature>
<evidence type="ECO:0000313" key="9">
    <source>
        <dbReference type="EMBL" id="MFC4855717.1"/>
    </source>
</evidence>
<evidence type="ECO:0000256" key="3">
    <source>
        <dbReference type="ARBA" id="ARBA00022475"/>
    </source>
</evidence>
<dbReference type="Gene3D" id="1.10.3720.10">
    <property type="entry name" value="MetI-like"/>
    <property type="match status" value="2"/>
</dbReference>
<evidence type="ECO:0000256" key="8">
    <source>
        <dbReference type="SAM" id="Phobius"/>
    </source>
</evidence>
<feature type="transmembrane region" description="Helical" evidence="8">
    <location>
        <begin position="162"/>
        <end position="182"/>
    </location>
</feature>
<dbReference type="EMBL" id="JBHSIS010000008">
    <property type="protein sequence ID" value="MFC4855717.1"/>
    <property type="molecule type" value="Genomic_DNA"/>
</dbReference>
<dbReference type="InterPro" id="IPR035906">
    <property type="entry name" value="MetI-like_sf"/>
</dbReference>
<keyword evidence="4 8" id="KW-0812">Transmembrane</keyword>
<evidence type="ECO:0000256" key="4">
    <source>
        <dbReference type="ARBA" id="ARBA00022692"/>
    </source>
</evidence>
<dbReference type="SUPFAM" id="SSF161098">
    <property type="entry name" value="MetI-like"/>
    <property type="match status" value="1"/>
</dbReference>
<protein>
    <recommendedName>
        <fullName evidence="11">Sugar ABC transporter permease</fullName>
    </recommendedName>
</protein>
<keyword evidence="3" id="KW-1003">Cell membrane</keyword>
<evidence type="ECO:0000256" key="6">
    <source>
        <dbReference type="ARBA" id="ARBA00023136"/>
    </source>
</evidence>
<gene>
    <name evidence="9" type="ORF">ACFPCV_19580</name>
</gene>
<dbReference type="RefSeq" id="WP_378057673.1">
    <property type="nucleotide sequence ID" value="NZ_JBHSIS010000008.1"/>
</dbReference>
<evidence type="ECO:0000256" key="5">
    <source>
        <dbReference type="ARBA" id="ARBA00022989"/>
    </source>
</evidence>
<evidence type="ECO:0008006" key="11">
    <source>
        <dbReference type="Google" id="ProtNLM"/>
    </source>
</evidence>
<evidence type="ECO:0000256" key="1">
    <source>
        <dbReference type="ARBA" id="ARBA00004651"/>
    </source>
</evidence>
<name>A0ABV9S2Z3_9PSEU</name>
<feature type="transmembrane region" description="Helical" evidence="8">
    <location>
        <begin position="442"/>
        <end position="464"/>
    </location>
</feature>